<dbReference type="GO" id="GO:0003677">
    <property type="term" value="F:DNA binding"/>
    <property type="evidence" value="ECO:0007669"/>
    <property type="project" value="UniProtKB-KW"/>
</dbReference>
<dbReference type="Pfam" id="PF04014">
    <property type="entry name" value="MazE_antitoxin"/>
    <property type="match status" value="1"/>
</dbReference>
<dbReference type="InterPro" id="IPR037914">
    <property type="entry name" value="SpoVT-AbrB_sf"/>
</dbReference>
<keyword evidence="1 3" id="KW-0238">DNA-binding</keyword>
<feature type="domain" description="SpoVT-AbrB" evidence="2">
    <location>
        <begin position="1"/>
        <end position="47"/>
    </location>
</feature>
<dbReference type="Gene3D" id="2.10.260.10">
    <property type="match status" value="1"/>
</dbReference>
<comment type="caution">
    <text evidence="3">The sequence shown here is derived from an EMBL/GenBank/DDBJ whole genome shotgun (WGS) entry which is preliminary data.</text>
</comment>
<protein>
    <submittedName>
        <fullName evidence="3">AbrB/MazE/SpoVT family DNA-binding domain-containing protein</fullName>
    </submittedName>
</protein>
<dbReference type="Proteomes" id="UP001595478">
    <property type="component" value="Unassembled WGS sequence"/>
</dbReference>
<accession>A0ABV7FP35</accession>
<sequence>MSQATVTSKGQITIPVTVRANMKLDAGDKVEFIDMGDGQYQMIAVTREVRTLKGLFKSDRVVSIDEMNDAIEASASA</sequence>
<keyword evidence="4" id="KW-1185">Reference proteome</keyword>
<dbReference type="NCBIfam" id="TIGR01439">
    <property type="entry name" value="lp_hng_hel_AbrB"/>
    <property type="match status" value="1"/>
</dbReference>
<evidence type="ECO:0000259" key="2">
    <source>
        <dbReference type="PROSITE" id="PS51740"/>
    </source>
</evidence>
<dbReference type="PROSITE" id="PS51740">
    <property type="entry name" value="SPOVT_ABRB"/>
    <property type="match status" value="1"/>
</dbReference>
<dbReference type="SUPFAM" id="SSF89447">
    <property type="entry name" value="AbrB/MazE/MraZ-like"/>
    <property type="match status" value="1"/>
</dbReference>
<dbReference type="InterPro" id="IPR007159">
    <property type="entry name" value="SpoVT-AbrB_dom"/>
</dbReference>
<name>A0ABV7FP35_9ALTE</name>
<proteinExistence type="predicted"/>
<evidence type="ECO:0000313" key="4">
    <source>
        <dbReference type="Proteomes" id="UP001595478"/>
    </source>
</evidence>
<gene>
    <name evidence="3" type="ORF">ACFOHL_09530</name>
</gene>
<dbReference type="EMBL" id="JBHRSW010000015">
    <property type="protein sequence ID" value="MFC3121860.1"/>
    <property type="molecule type" value="Genomic_DNA"/>
</dbReference>
<reference evidence="4" key="1">
    <citation type="journal article" date="2019" name="Int. J. Syst. Evol. Microbiol.">
        <title>The Global Catalogue of Microorganisms (GCM) 10K type strain sequencing project: providing services to taxonomists for standard genome sequencing and annotation.</title>
        <authorList>
            <consortium name="The Broad Institute Genomics Platform"/>
            <consortium name="The Broad Institute Genome Sequencing Center for Infectious Disease"/>
            <person name="Wu L."/>
            <person name="Ma J."/>
        </authorList>
    </citation>
    <scope>NUCLEOTIDE SEQUENCE [LARGE SCALE GENOMIC DNA]</scope>
    <source>
        <strain evidence="4">KCTC 52473</strain>
    </source>
</reference>
<evidence type="ECO:0000256" key="1">
    <source>
        <dbReference type="PROSITE-ProRule" id="PRU01076"/>
    </source>
</evidence>
<dbReference type="SMART" id="SM00966">
    <property type="entry name" value="SpoVT_AbrB"/>
    <property type="match status" value="1"/>
</dbReference>
<evidence type="ECO:0000313" key="3">
    <source>
        <dbReference type="EMBL" id="MFC3121860.1"/>
    </source>
</evidence>
<organism evidence="3 4">
    <name type="scientific">Agaribacter flavus</name>
    <dbReference type="NCBI Taxonomy" id="1902781"/>
    <lineage>
        <taxon>Bacteria</taxon>
        <taxon>Pseudomonadati</taxon>
        <taxon>Pseudomonadota</taxon>
        <taxon>Gammaproteobacteria</taxon>
        <taxon>Alteromonadales</taxon>
        <taxon>Alteromonadaceae</taxon>
        <taxon>Agaribacter</taxon>
    </lineage>
</organism>
<dbReference type="RefSeq" id="WP_376919996.1">
    <property type="nucleotide sequence ID" value="NZ_JBHRSW010000015.1"/>
</dbReference>